<dbReference type="EMBL" id="WSEK01000004">
    <property type="protein sequence ID" value="MVQ49653.1"/>
    <property type="molecule type" value="Genomic_DNA"/>
</dbReference>
<protein>
    <submittedName>
        <fullName evidence="2">Uncharacterized protein</fullName>
    </submittedName>
</protein>
<keyword evidence="1" id="KW-0472">Membrane</keyword>
<sequence>MGTQVWSGTVGGRTHRVEADDGLTRAVRWSVDGELAAQKRSTQEKVRLEVAPDRLEVRFSPLGAPRRATVGGVDLVPEPGSRAARHEEAVGGHPERYALIQAAGGAAKVVLPILLTVLLARFALSLPLPSIDGPDLPSLPLPDLPDLPDWSLPGWVEQAIGVVKYVWPVVLAYVLARSEINRRRRQDEERGS</sequence>
<dbReference type="AlphaFoldDB" id="A0A6L6XS94"/>
<dbReference type="RefSeq" id="WP_157342421.1">
    <property type="nucleotide sequence ID" value="NZ_WSEK01000004.1"/>
</dbReference>
<organism evidence="2 3">
    <name type="scientific">Nocardioides agri</name>
    <dbReference type="NCBI Taxonomy" id="2682843"/>
    <lineage>
        <taxon>Bacteria</taxon>
        <taxon>Bacillati</taxon>
        <taxon>Actinomycetota</taxon>
        <taxon>Actinomycetes</taxon>
        <taxon>Propionibacteriales</taxon>
        <taxon>Nocardioidaceae</taxon>
        <taxon>Nocardioides</taxon>
    </lineage>
</organism>
<evidence type="ECO:0000256" key="1">
    <source>
        <dbReference type="SAM" id="Phobius"/>
    </source>
</evidence>
<reference evidence="2 3" key="1">
    <citation type="submission" date="2019-12" db="EMBL/GenBank/DDBJ databases">
        <authorList>
            <person name="Huq M.A."/>
        </authorList>
    </citation>
    <scope>NUCLEOTIDE SEQUENCE [LARGE SCALE GENOMIC DNA]</scope>
    <source>
        <strain evidence="2 3">MAH-18</strain>
    </source>
</reference>
<keyword evidence="1" id="KW-0812">Transmembrane</keyword>
<name>A0A6L6XS94_9ACTN</name>
<gene>
    <name evidence="2" type="ORF">GON03_10715</name>
</gene>
<comment type="caution">
    <text evidence="2">The sequence shown here is derived from an EMBL/GenBank/DDBJ whole genome shotgun (WGS) entry which is preliminary data.</text>
</comment>
<feature type="transmembrane region" description="Helical" evidence="1">
    <location>
        <begin position="109"/>
        <end position="128"/>
    </location>
</feature>
<keyword evidence="3" id="KW-1185">Reference proteome</keyword>
<dbReference type="Proteomes" id="UP000473525">
    <property type="component" value="Unassembled WGS sequence"/>
</dbReference>
<accession>A0A6L6XS94</accession>
<evidence type="ECO:0000313" key="3">
    <source>
        <dbReference type="Proteomes" id="UP000473525"/>
    </source>
</evidence>
<proteinExistence type="predicted"/>
<keyword evidence="1" id="KW-1133">Transmembrane helix</keyword>
<evidence type="ECO:0000313" key="2">
    <source>
        <dbReference type="EMBL" id="MVQ49653.1"/>
    </source>
</evidence>
<feature type="transmembrane region" description="Helical" evidence="1">
    <location>
        <begin position="155"/>
        <end position="176"/>
    </location>
</feature>